<dbReference type="PIRSF" id="PIRSF005962">
    <property type="entry name" value="Pept_M20D_amidohydro"/>
    <property type="match status" value="1"/>
</dbReference>
<feature type="binding site" evidence="2">
    <location>
        <position position="101"/>
    </location>
    <ligand>
        <name>Mn(2+)</name>
        <dbReference type="ChEBI" id="CHEBI:29035"/>
        <label>2</label>
    </ligand>
</feature>
<keyword evidence="1" id="KW-0378">Hydrolase</keyword>
<proteinExistence type="predicted"/>
<dbReference type="AlphaFoldDB" id="A0AB35BYG2"/>
<organism evidence="4 5">
    <name type="scientific">Wohlfahrtiimonas chitiniclastica</name>
    <dbReference type="NCBI Taxonomy" id="400946"/>
    <lineage>
        <taxon>Bacteria</taxon>
        <taxon>Pseudomonadati</taxon>
        <taxon>Pseudomonadota</taxon>
        <taxon>Gammaproteobacteria</taxon>
        <taxon>Cardiobacteriales</taxon>
        <taxon>Ignatzschineriaceae</taxon>
        <taxon>Wohlfahrtiimonas</taxon>
    </lineage>
</organism>
<dbReference type="InterPro" id="IPR002933">
    <property type="entry name" value="Peptidase_M20"/>
</dbReference>
<evidence type="ECO:0000313" key="5">
    <source>
        <dbReference type="Proteomes" id="UP000680020"/>
    </source>
</evidence>
<evidence type="ECO:0000256" key="2">
    <source>
        <dbReference type="PIRSR" id="PIRSR005962-1"/>
    </source>
</evidence>
<dbReference type="GO" id="GO:0050118">
    <property type="term" value="F:N-acetyldiaminopimelate deacetylase activity"/>
    <property type="evidence" value="ECO:0007669"/>
    <property type="project" value="UniProtKB-ARBA"/>
</dbReference>
<dbReference type="InterPro" id="IPR011650">
    <property type="entry name" value="Peptidase_M20_dimer"/>
</dbReference>
<feature type="binding site" evidence="2">
    <location>
        <position position="363"/>
    </location>
    <ligand>
        <name>Mn(2+)</name>
        <dbReference type="ChEBI" id="CHEBI:29035"/>
        <label>2</label>
    </ligand>
</feature>
<dbReference type="Pfam" id="PF01546">
    <property type="entry name" value="Peptidase_M20"/>
    <property type="match status" value="1"/>
</dbReference>
<keyword evidence="2" id="KW-0479">Metal-binding</keyword>
<evidence type="ECO:0000259" key="3">
    <source>
        <dbReference type="Pfam" id="PF07687"/>
    </source>
</evidence>
<dbReference type="SUPFAM" id="SSF53187">
    <property type="entry name" value="Zn-dependent exopeptidases"/>
    <property type="match status" value="1"/>
</dbReference>
<dbReference type="Gene3D" id="3.30.70.360">
    <property type="match status" value="1"/>
</dbReference>
<comment type="cofactor">
    <cofactor evidence="2">
        <name>Mn(2+)</name>
        <dbReference type="ChEBI" id="CHEBI:29035"/>
    </cofactor>
    <text evidence="2">The Mn(2+) ion enhances activity.</text>
</comment>
<accession>A0AB35BYG2</accession>
<comment type="caution">
    <text evidence="4">The sequence shown here is derived from an EMBL/GenBank/DDBJ whole genome shotgun (WGS) entry which is preliminary data.</text>
</comment>
<reference evidence="4" key="1">
    <citation type="submission" date="2021-03" db="EMBL/GenBank/DDBJ databases">
        <title>Identification and antibiotic profiling of Wohlfahrtiimonas chitiniclastica, an underestimated human pathogen.</title>
        <authorList>
            <person name="Kopf A."/>
            <person name="Bunk B."/>
            <person name="Coldewey S."/>
            <person name="Gunzer F."/>
            <person name="Riedel T."/>
            <person name="Schroettner P."/>
        </authorList>
    </citation>
    <scope>NUCLEOTIDE SEQUENCE</scope>
    <source>
        <strain evidence="4">DSM 100917</strain>
    </source>
</reference>
<dbReference type="RefSeq" id="WP_213398253.1">
    <property type="nucleotide sequence ID" value="NZ_JAGIBT010000002.1"/>
</dbReference>
<feature type="binding site" evidence="2">
    <location>
        <position position="103"/>
    </location>
    <ligand>
        <name>Mn(2+)</name>
        <dbReference type="ChEBI" id="CHEBI:29035"/>
        <label>2</label>
    </ligand>
</feature>
<evidence type="ECO:0000313" key="4">
    <source>
        <dbReference type="EMBL" id="MBS7824285.1"/>
    </source>
</evidence>
<feature type="binding site" evidence="2">
    <location>
        <position position="136"/>
    </location>
    <ligand>
        <name>Mn(2+)</name>
        <dbReference type="ChEBI" id="CHEBI:29035"/>
        <label>2</label>
    </ligand>
</feature>
<sequence length="390" mass="43036">MILEQLKAWQPDAIKIRRTIHMHPEIGFEEFKTQRLIVSELMRYGITEINTSFAKTGVVAVINGNRPGPSIGLRADMDALPTTERNTFAHASTIDHCMHGCGHDGHTTMLLMAARYLATFNDFSGRVVLFFQPGEEGHGGAETMVVKERVFDHYPVDEVYALHNWPGLPVGTFAFKTHNIMASSDRLFITVRGKSGHAGLPHKAQDPLLVATHIYQGIQGLVSRMFDPLEPLVVSITQIHAGQTNNVISDEAKLSGTFRTHSKAVRESLIEKLTTLVTHMAEAFGMTATLELGPIHHPVTYNSDAETERAIEAAASIVGSENVLTEITPMMTAEDFAHFLDHRPGCYGFIGNGTEKPHSVDLHNAHYDFNDDIIPFGAAYFVALIFAHSQ</sequence>
<dbReference type="SUPFAM" id="SSF55031">
    <property type="entry name" value="Bacterial exopeptidase dimerisation domain"/>
    <property type="match status" value="1"/>
</dbReference>
<protein>
    <submittedName>
        <fullName evidence="4">Amidohydrolase</fullName>
    </submittedName>
</protein>
<gene>
    <name evidence="4" type="ORF">J7561_03595</name>
</gene>
<keyword evidence="2" id="KW-0464">Manganese</keyword>
<dbReference type="EMBL" id="JAGIBU010000002">
    <property type="protein sequence ID" value="MBS7824285.1"/>
    <property type="molecule type" value="Genomic_DNA"/>
</dbReference>
<dbReference type="PANTHER" id="PTHR11014">
    <property type="entry name" value="PEPTIDASE M20 FAMILY MEMBER"/>
    <property type="match status" value="1"/>
</dbReference>
<name>A0AB35BYG2_9GAMM</name>
<dbReference type="NCBIfam" id="TIGR01891">
    <property type="entry name" value="amidohydrolases"/>
    <property type="match status" value="1"/>
</dbReference>
<dbReference type="Proteomes" id="UP000680020">
    <property type="component" value="Unassembled WGS sequence"/>
</dbReference>
<evidence type="ECO:0000256" key="1">
    <source>
        <dbReference type="ARBA" id="ARBA00022801"/>
    </source>
</evidence>
<dbReference type="InterPro" id="IPR017439">
    <property type="entry name" value="Amidohydrolase"/>
</dbReference>
<dbReference type="InterPro" id="IPR036264">
    <property type="entry name" value="Bact_exopeptidase_dim_dom"/>
</dbReference>
<dbReference type="Gene3D" id="3.40.630.10">
    <property type="entry name" value="Zn peptidases"/>
    <property type="match status" value="1"/>
</dbReference>
<dbReference type="FunFam" id="3.30.70.360:FF:000001">
    <property type="entry name" value="N-acetyldiaminopimelate deacetylase"/>
    <property type="match status" value="1"/>
</dbReference>
<dbReference type="GO" id="GO:0046872">
    <property type="term" value="F:metal ion binding"/>
    <property type="evidence" value="ECO:0007669"/>
    <property type="project" value="UniProtKB-KW"/>
</dbReference>
<feature type="binding site" evidence="2">
    <location>
        <position position="163"/>
    </location>
    <ligand>
        <name>Mn(2+)</name>
        <dbReference type="ChEBI" id="CHEBI:29035"/>
        <label>2</label>
    </ligand>
</feature>
<dbReference type="GO" id="GO:0019877">
    <property type="term" value="P:diaminopimelate biosynthetic process"/>
    <property type="evidence" value="ECO:0007669"/>
    <property type="project" value="UniProtKB-ARBA"/>
</dbReference>
<feature type="domain" description="Peptidase M20 dimerisation" evidence="3">
    <location>
        <begin position="189"/>
        <end position="280"/>
    </location>
</feature>
<dbReference type="Pfam" id="PF07687">
    <property type="entry name" value="M20_dimer"/>
    <property type="match status" value="1"/>
</dbReference>
<dbReference type="PANTHER" id="PTHR11014:SF63">
    <property type="entry name" value="METALLOPEPTIDASE, PUTATIVE (AFU_ORTHOLOGUE AFUA_6G09600)-RELATED"/>
    <property type="match status" value="1"/>
</dbReference>